<feature type="region of interest" description="Disordered" evidence="1">
    <location>
        <begin position="1"/>
        <end position="26"/>
    </location>
</feature>
<comment type="caution">
    <text evidence="2">The sequence shown here is derived from an EMBL/GenBank/DDBJ whole genome shotgun (WGS) entry which is preliminary data.</text>
</comment>
<organism evidence="2 3">
    <name type="scientific">Brassica cretica</name>
    <name type="common">Mustard</name>
    <dbReference type="NCBI Taxonomy" id="69181"/>
    <lineage>
        <taxon>Eukaryota</taxon>
        <taxon>Viridiplantae</taxon>
        <taxon>Streptophyta</taxon>
        <taxon>Embryophyta</taxon>
        <taxon>Tracheophyta</taxon>
        <taxon>Spermatophyta</taxon>
        <taxon>Magnoliopsida</taxon>
        <taxon>eudicotyledons</taxon>
        <taxon>Gunneridae</taxon>
        <taxon>Pentapetalae</taxon>
        <taxon>rosids</taxon>
        <taxon>malvids</taxon>
        <taxon>Brassicales</taxon>
        <taxon>Brassicaceae</taxon>
        <taxon>Brassiceae</taxon>
        <taxon>Brassica</taxon>
    </lineage>
</organism>
<evidence type="ECO:0000256" key="1">
    <source>
        <dbReference type="SAM" id="MobiDB-lite"/>
    </source>
</evidence>
<accession>A0A8S9MTU9</accession>
<dbReference type="AlphaFoldDB" id="A0A8S9MTU9"/>
<dbReference type="EMBL" id="QGKW02000007">
    <property type="protein sequence ID" value="KAF2620493.1"/>
    <property type="molecule type" value="Genomic_DNA"/>
</dbReference>
<name>A0A8S9MTU9_BRACR</name>
<protein>
    <submittedName>
        <fullName evidence="2">Uncharacterized protein</fullName>
    </submittedName>
</protein>
<dbReference type="Proteomes" id="UP000712281">
    <property type="component" value="Unassembled WGS sequence"/>
</dbReference>
<sequence>MILMHSVIHPSKNDSKLNGPPTREEPRTDCLLIVANGLKLRRVAKGSKQRSGRERAGYRAGYLAANGIE</sequence>
<gene>
    <name evidence="2" type="ORF">F2Q68_00038710</name>
</gene>
<evidence type="ECO:0000313" key="3">
    <source>
        <dbReference type="Proteomes" id="UP000712281"/>
    </source>
</evidence>
<reference evidence="2" key="1">
    <citation type="submission" date="2019-12" db="EMBL/GenBank/DDBJ databases">
        <title>Genome sequencing and annotation of Brassica cretica.</title>
        <authorList>
            <person name="Studholme D.J."/>
            <person name="Sarris P.F."/>
        </authorList>
    </citation>
    <scope>NUCLEOTIDE SEQUENCE</scope>
    <source>
        <strain evidence="2">PFS-001/15</strain>
        <tissue evidence="2">Leaf</tissue>
    </source>
</reference>
<evidence type="ECO:0000313" key="2">
    <source>
        <dbReference type="EMBL" id="KAF2620493.1"/>
    </source>
</evidence>
<proteinExistence type="predicted"/>